<feature type="region of interest" description="Disordered" evidence="1">
    <location>
        <begin position="1"/>
        <end position="31"/>
    </location>
</feature>
<name>A0A7S2IY14_9DINO</name>
<dbReference type="AlphaFoldDB" id="A0A7S2IY14"/>
<proteinExistence type="predicted"/>
<accession>A0A7S2IY14</accession>
<gene>
    <name evidence="2" type="ORF">BRAN1462_LOCUS13019</name>
</gene>
<protein>
    <submittedName>
        <fullName evidence="2">Uncharacterized protein</fullName>
    </submittedName>
</protein>
<evidence type="ECO:0000313" key="2">
    <source>
        <dbReference type="EMBL" id="CAD9532423.1"/>
    </source>
</evidence>
<organism evidence="2">
    <name type="scientific">Zooxanthella nutricula</name>
    <dbReference type="NCBI Taxonomy" id="1333877"/>
    <lineage>
        <taxon>Eukaryota</taxon>
        <taxon>Sar</taxon>
        <taxon>Alveolata</taxon>
        <taxon>Dinophyceae</taxon>
        <taxon>Peridiniales</taxon>
        <taxon>Peridiniales incertae sedis</taxon>
        <taxon>Zooxanthella</taxon>
    </lineage>
</organism>
<dbReference type="EMBL" id="HBGW01020574">
    <property type="protein sequence ID" value="CAD9532423.1"/>
    <property type="molecule type" value="Transcribed_RNA"/>
</dbReference>
<evidence type="ECO:0000256" key="1">
    <source>
        <dbReference type="SAM" id="MobiDB-lite"/>
    </source>
</evidence>
<reference evidence="2" key="1">
    <citation type="submission" date="2021-01" db="EMBL/GenBank/DDBJ databases">
        <authorList>
            <person name="Corre E."/>
            <person name="Pelletier E."/>
            <person name="Niang G."/>
            <person name="Scheremetjew M."/>
            <person name="Finn R."/>
            <person name="Kale V."/>
            <person name="Holt S."/>
            <person name="Cochrane G."/>
            <person name="Meng A."/>
            <person name="Brown T."/>
            <person name="Cohen L."/>
        </authorList>
    </citation>
    <scope>NUCLEOTIDE SEQUENCE</scope>
    <source>
        <strain evidence="2">RCC3387</strain>
    </source>
</reference>
<sequence length="192" mass="19125">MSRSLRCPRMADAGAPLSKKRPTMSYTSAKAPSSLPSWGLDTVLMLTSSSDSGGSALASGAAVQDPRKLNLPCAGSGAWAPLAAWPAAVEALLRRAAPATAESAADLPVDEALTGGNKRARFPVVWLAAAAASLRCGDAGEGGEAGVEAPELAAALEALGASCRRVGVKGDRGRLGATVEGVDGSEGKVGNA</sequence>